<feature type="repeat" description="ARM" evidence="8">
    <location>
        <begin position="55"/>
        <end position="97"/>
    </location>
</feature>
<dbReference type="InterPro" id="IPR016024">
    <property type="entry name" value="ARM-type_fold"/>
</dbReference>
<comment type="caution">
    <text evidence="9">The sequence shown here is derived from an EMBL/GenBank/DDBJ whole genome shotgun (WGS) entry which is preliminary data.</text>
</comment>
<protein>
    <recommendedName>
        <fullName evidence="7">Vacuolar protein 8</fullName>
    </recommendedName>
</protein>
<organism evidence="9 10">
    <name type="scientific">Aureococcus anophagefferens</name>
    <name type="common">Harmful bloom alga</name>
    <dbReference type="NCBI Taxonomy" id="44056"/>
    <lineage>
        <taxon>Eukaryota</taxon>
        <taxon>Sar</taxon>
        <taxon>Stramenopiles</taxon>
        <taxon>Ochrophyta</taxon>
        <taxon>Pelagophyceae</taxon>
        <taxon>Pelagomonadales</taxon>
        <taxon>Pelagomonadaceae</taxon>
        <taxon>Aureococcus</taxon>
    </lineage>
</organism>
<evidence type="ECO:0000313" key="9">
    <source>
        <dbReference type="EMBL" id="KAK7254411.1"/>
    </source>
</evidence>
<keyword evidence="5" id="KW-0472">Membrane</keyword>
<evidence type="ECO:0000256" key="4">
    <source>
        <dbReference type="ARBA" id="ARBA00022737"/>
    </source>
</evidence>
<keyword evidence="10" id="KW-1185">Reference proteome</keyword>
<dbReference type="Proteomes" id="UP001363151">
    <property type="component" value="Unassembled WGS sequence"/>
</dbReference>
<feature type="repeat" description="ARM" evidence="8">
    <location>
        <begin position="96"/>
        <end position="138"/>
    </location>
</feature>
<comment type="similarity">
    <text evidence="2">Belongs to the beta-catenin family.</text>
</comment>
<name>A0ABR1GF26_AURAN</name>
<evidence type="ECO:0000313" key="10">
    <source>
        <dbReference type="Proteomes" id="UP001363151"/>
    </source>
</evidence>
<keyword evidence="4" id="KW-0677">Repeat</keyword>
<gene>
    <name evidence="9" type="ORF">SO694_00151013</name>
</gene>
<dbReference type="SUPFAM" id="SSF48371">
    <property type="entry name" value="ARM repeat"/>
    <property type="match status" value="1"/>
</dbReference>
<dbReference type="PANTHER" id="PTHR47249:SF1">
    <property type="entry name" value="VACUOLAR PROTEIN 8"/>
    <property type="match status" value="1"/>
</dbReference>
<proteinExistence type="inferred from homology"/>
<comment type="subcellular location">
    <subcellularLocation>
        <location evidence="1">Vacuole membrane</location>
        <topology evidence="1">Lipid-anchor</topology>
    </subcellularLocation>
</comment>
<dbReference type="Gene3D" id="1.25.10.10">
    <property type="entry name" value="Leucine-rich Repeat Variant"/>
    <property type="match status" value="1"/>
</dbReference>
<evidence type="ECO:0000256" key="6">
    <source>
        <dbReference type="ARBA" id="ARBA00023288"/>
    </source>
</evidence>
<dbReference type="InterPro" id="IPR045156">
    <property type="entry name" value="Vac8"/>
</dbReference>
<evidence type="ECO:0000256" key="2">
    <source>
        <dbReference type="ARBA" id="ARBA00005462"/>
    </source>
</evidence>
<dbReference type="SMART" id="SM00185">
    <property type="entry name" value="ARM"/>
    <property type="match status" value="2"/>
</dbReference>
<keyword evidence="6" id="KW-0449">Lipoprotein</keyword>
<dbReference type="PANTHER" id="PTHR47249">
    <property type="entry name" value="VACUOLAR PROTEIN 8"/>
    <property type="match status" value="1"/>
</dbReference>
<evidence type="ECO:0000256" key="8">
    <source>
        <dbReference type="PROSITE-ProRule" id="PRU00259"/>
    </source>
</evidence>
<sequence>MPKHGQKLTRQAEGVIAHVRTLQRGGGDGRSLVRAASELADFAACGYRSFTVKVGAVPLLVALLESGSEDAKDQAARALSYLATDKSGPPAVLRAGGVAPLVALLRSGGYRTKEFAARALRNLAYDEAGNAAIVAIGIAPLVDVANGGGRYANTAAATALSILALSNEDAYVAMAEASGALVQLALGGFVDVARQRWMAGAAARATAARILAARRAVVVRKCVETAVPEEIAGVVASFLARWR</sequence>
<dbReference type="Pfam" id="PF00514">
    <property type="entry name" value="Arm"/>
    <property type="match status" value="2"/>
</dbReference>
<dbReference type="InterPro" id="IPR000225">
    <property type="entry name" value="Armadillo"/>
</dbReference>
<accession>A0ABR1GF26</accession>
<dbReference type="InterPro" id="IPR011989">
    <property type="entry name" value="ARM-like"/>
</dbReference>
<dbReference type="PROSITE" id="PS50176">
    <property type="entry name" value="ARM_REPEAT"/>
    <property type="match status" value="2"/>
</dbReference>
<evidence type="ECO:0000256" key="3">
    <source>
        <dbReference type="ARBA" id="ARBA00022554"/>
    </source>
</evidence>
<evidence type="ECO:0000256" key="5">
    <source>
        <dbReference type="ARBA" id="ARBA00023136"/>
    </source>
</evidence>
<evidence type="ECO:0000256" key="1">
    <source>
        <dbReference type="ARBA" id="ARBA00004592"/>
    </source>
</evidence>
<keyword evidence="3" id="KW-0926">Vacuole</keyword>
<evidence type="ECO:0000256" key="7">
    <source>
        <dbReference type="ARBA" id="ARBA00026209"/>
    </source>
</evidence>
<dbReference type="EMBL" id="JBBJCI010000029">
    <property type="protein sequence ID" value="KAK7254411.1"/>
    <property type="molecule type" value="Genomic_DNA"/>
</dbReference>
<reference evidence="9 10" key="1">
    <citation type="submission" date="2024-03" db="EMBL/GenBank/DDBJ databases">
        <title>Aureococcus anophagefferens CCMP1851 and Kratosvirus quantuckense: Draft genome of a second virus-susceptible host strain in the model system.</title>
        <authorList>
            <person name="Chase E."/>
            <person name="Truchon A.R."/>
            <person name="Schepens W."/>
            <person name="Wilhelm S.W."/>
        </authorList>
    </citation>
    <scope>NUCLEOTIDE SEQUENCE [LARGE SCALE GENOMIC DNA]</scope>
    <source>
        <strain evidence="9 10">CCMP1851</strain>
    </source>
</reference>